<evidence type="ECO:0000313" key="8">
    <source>
        <dbReference type="Proteomes" id="UP001152797"/>
    </source>
</evidence>
<feature type="transmembrane region" description="Helical" evidence="3">
    <location>
        <begin position="4428"/>
        <end position="4453"/>
    </location>
</feature>
<reference evidence="6" key="1">
    <citation type="submission" date="2022-10" db="EMBL/GenBank/DDBJ databases">
        <authorList>
            <person name="Chen Y."/>
            <person name="Dougan E. K."/>
            <person name="Chan C."/>
            <person name="Rhodes N."/>
            <person name="Thang M."/>
        </authorList>
    </citation>
    <scope>NUCLEOTIDE SEQUENCE</scope>
</reference>
<dbReference type="Gene3D" id="1.10.630.10">
    <property type="entry name" value="Cytochrome P450"/>
    <property type="match status" value="1"/>
</dbReference>
<feature type="compositionally biased region" description="Basic and acidic residues" evidence="2">
    <location>
        <begin position="886"/>
        <end position="897"/>
    </location>
</feature>
<dbReference type="PROSITE" id="PS50994">
    <property type="entry name" value="INTEGRASE"/>
    <property type="match status" value="1"/>
</dbReference>
<feature type="compositionally biased region" description="Basic residues" evidence="2">
    <location>
        <begin position="3544"/>
        <end position="3560"/>
    </location>
</feature>
<keyword evidence="8" id="KW-1185">Reference proteome</keyword>
<dbReference type="InterPro" id="IPR039983">
    <property type="entry name" value="CYP46A1"/>
</dbReference>
<dbReference type="EMBL" id="CAMXCT020006604">
    <property type="protein sequence ID" value="CAL1170198.1"/>
    <property type="molecule type" value="Genomic_DNA"/>
</dbReference>
<feature type="region of interest" description="Disordered" evidence="2">
    <location>
        <begin position="3457"/>
        <end position="3578"/>
    </location>
</feature>
<dbReference type="Gene3D" id="3.40.50.300">
    <property type="entry name" value="P-loop containing nucleotide triphosphate hydrolases"/>
    <property type="match status" value="1"/>
</dbReference>
<accession>A0A9P1DVH9</accession>
<feature type="compositionally biased region" description="Polar residues" evidence="2">
    <location>
        <begin position="109"/>
        <end position="121"/>
    </location>
</feature>
<dbReference type="InterPro" id="IPR001584">
    <property type="entry name" value="Integrase_cat-core"/>
</dbReference>
<protein>
    <submittedName>
        <fullName evidence="7">RNA pseudouridine synthase</fullName>
    </submittedName>
</protein>
<feature type="domain" description="Integrase catalytic" evidence="5">
    <location>
        <begin position="1512"/>
        <end position="1682"/>
    </location>
</feature>
<feature type="region of interest" description="Disordered" evidence="2">
    <location>
        <begin position="1010"/>
        <end position="1030"/>
    </location>
</feature>
<dbReference type="GO" id="GO:0006707">
    <property type="term" value="P:cholesterol catabolic process"/>
    <property type="evidence" value="ECO:0007669"/>
    <property type="project" value="InterPro"/>
</dbReference>
<reference evidence="7 8" key="2">
    <citation type="submission" date="2024-05" db="EMBL/GenBank/DDBJ databases">
        <authorList>
            <person name="Chen Y."/>
            <person name="Shah S."/>
            <person name="Dougan E. K."/>
            <person name="Thang M."/>
            <person name="Chan C."/>
        </authorList>
    </citation>
    <scope>NUCLEOTIDE SEQUENCE [LARGE SCALE GENOMIC DNA]</scope>
</reference>
<feature type="compositionally biased region" description="Polar residues" evidence="2">
    <location>
        <begin position="2019"/>
        <end position="2038"/>
    </location>
</feature>
<dbReference type="CDD" id="cd00302">
    <property type="entry name" value="cytochrome_P450"/>
    <property type="match status" value="1"/>
</dbReference>
<dbReference type="GO" id="GO:0020037">
    <property type="term" value="F:heme binding"/>
    <property type="evidence" value="ECO:0007669"/>
    <property type="project" value="InterPro"/>
</dbReference>
<dbReference type="CDD" id="cd10527">
    <property type="entry name" value="SET_LSMT"/>
    <property type="match status" value="1"/>
</dbReference>
<feature type="region of interest" description="Disordered" evidence="2">
    <location>
        <begin position="2014"/>
        <end position="2038"/>
    </location>
</feature>
<dbReference type="Pfam" id="PF00856">
    <property type="entry name" value="SET"/>
    <property type="match status" value="1"/>
</dbReference>
<feature type="compositionally biased region" description="Acidic residues" evidence="2">
    <location>
        <begin position="137"/>
        <end position="151"/>
    </location>
</feature>
<feature type="region of interest" description="Disordered" evidence="2">
    <location>
        <begin position="862"/>
        <end position="923"/>
    </location>
</feature>
<dbReference type="InterPro" id="IPR036396">
    <property type="entry name" value="Cyt_P450_sf"/>
</dbReference>
<dbReference type="InterPro" id="IPR036397">
    <property type="entry name" value="RNaseH_sf"/>
</dbReference>
<feature type="region of interest" description="Disordered" evidence="2">
    <location>
        <begin position="409"/>
        <end position="508"/>
    </location>
</feature>
<dbReference type="OrthoDB" id="444827at2759"/>
<feature type="compositionally biased region" description="Basic and acidic residues" evidence="2">
    <location>
        <begin position="589"/>
        <end position="601"/>
    </location>
</feature>
<dbReference type="Pfam" id="PF07727">
    <property type="entry name" value="RVT_2"/>
    <property type="match status" value="1"/>
</dbReference>
<dbReference type="EMBL" id="CAMXCT030006604">
    <property type="protein sequence ID" value="CAL4804135.1"/>
    <property type="molecule type" value="Genomic_DNA"/>
</dbReference>
<dbReference type="EMBL" id="CAMXCT010006604">
    <property type="protein sequence ID" value="CAI4016823.1"/>
    <property type="molecule type" value="Genomic_DNA"/>
</dbReference>
<dbReference type="GO" id="GO:0015074">
    <property type="term" value="P:DNA integration"/>
    <property type="evidence" value="ECO:0007669"/>
    <property type="project" value="InterPro"/>
</dbReference>
<keyword evidence="3" id="KW-1133">Transmembrane helix</keyword>
<dbReference type="GO" id="GO:0006000">
    <property type="term" value="P:fructose metabolic process"/>
    <property type="evidence" value="ECO:0007669"/>
    <property type="project" value="InterPro"/>
</dbReference>
<dbReference type="PANTHER" id="PTHR24293">
    <property type="entry name" value="CYTOCHROME P450 FAMILY 46 SUBFAMILY A"/>
    <property type="match status" value="1"/>
</dbReference>
<feature type="region of interest" description="Disordered" evidence="2">
    <location>
        <begin position="1931"/>
        <end position="1971"/>
    </location>
</feature>
<dbReference type="Proteomes" id="UP001152797">
    <property type="component" value="Unassembled WGS sequence"/>
</dbReference>
<dbReference type="InterPro" id="IPR013103">
    <property type="entry name" value="RVT_2"/>
</dbReference>
<feature type="compositionally biased region" description="Basic residues" evidence="2">
    <location>
        <begin position="3497"/>
        <end position="3527"/>
    </location>
</feature>
<keyword evidence="1" id="KW-0175">Coiled coil</keyword>
<feature type="region of interest" description="Disordered" evidence="2">
    <location>
        <begin position="3718"/>
        <end position="3777"/>
    </location>
</feature>
<dbReference type="GO" id="GO:0033781">
    <property type="term" value="F:cholesterol 24-hydroxylase activity"/>
    <property type="evidence" value="ECO:0007669"/>
    <property type="project" value="InterPro"/>
</dbReference>
<dbReference type="SUPFAM" id="SSF48264">
    <property type="entry name" value="Cytochrome P450"/>
    <property type="match status" value="1"/>
</dbReference>
<feature type="compositionally biased region" description="Acidic residues" evidence="2">
    <location>
        <begin position="2095"/>
        <end position="2106"/>
    </location>
</feature>
<dbReference type="InterPro" id="IPR013079">
    <property type="entry name" value="6Phosfructo_kin"/>
</dbReference>
<keyword evidence="3" id="KW-0812">Transmembrane</keyword>
<dbReference type="GO" id="GO:0003873">
    <property type="term" value="F:6-phosphofructo-2-kinase activity"/>
    <property type="evidence" value="ECO:0007669"/>
    <property type="project" value="InterPro"/>
</dbReference>
<dbReference type="InterPro" id="IPR027417">
    <property type="entry name" value="P-loop_NTPase"/>
</dbReference>
<dbReference type="SUPFAM" id="SSF53098">
    <property type="entry name" value="Ribonuclease H-like"/>
    <property type="match status" value="1"/>
</dbReference>
<dbReference type="GO" id="GO:0005524">
    <property type="term" value="F:ATP binding"/>
    <property type="evidence" value="ECO:0007669"/>
    <property type="project" value="InterPro"/>
</dbReference>
<dbReference type="InterPro" id="IPR012337">
    <property type="entry name" value="RNaseH-like_sf"/>
</dbReference>
<feature type="compositionally biased region" description="Low complexity" evidence="2">
    <location>
        <begin position="436"/>
        <end position="447"/>
    </location>
</feature>
<keyword evidence="3" id="KW-0472">Membrane</keyword>
<evidence type="ECO:0000313" key="6">
    <source>
        <dbReference type="EMBL" id="CAI4016823.1"/>
    </source>
</evidence>
<feature type="compositionally biased region" description="Low complexity" evidence="2">
    <location>
        <begin position="573"/>
        <end position="588"/>
    </location>
</feature>
<evidence type="ECO:0000256" key="1">
    <source>
        <dbReference type="SAM" id="Coils"/>
    </source>
</evidence>
<dbReference type="SUPFAM" id="SSF51206">
    <property type="entry name" value="cAMP-binding domain-like"/>
    <property type="match status" value="1"/>
</dbReference>
<feature type="compositionally biased region" description="Basic and acidic residues" evidence="2">
    <location>
        <begin position="3732"/>
        <end position="3777"/>
    </location>
</feature>
<evidence type="ECO:0000256" key="3">
    <source>
        <dbReference type="SAM" id="Phobius"/>
    </source>
</evidence>
<feature type="compositionally biased region" description="Gly residues" evidence="2">
    <location>
        <begin position="448"/>
        <end position="458"/>
    </location>
</feature>
<feature type="transmembrane region" description="Helical" evidence="3">
    <location>
        <begin position="4356"/>
        <end position="4377"/>
    </location>
</feature>
<dbReference type="GO" id="GO:0005506">
    <property type="term" value="F:iron ion binding"/>
    <property type="evidence" value="ECO:0007669"/>
    <property type="project" value="InterPro"/>
</dbReference>
<feature type="region of interest" description="Disordered" evidence="2">
    <location>
        <begin position="1422"/>
        <end position="1443"/>
    </location>
</feature>
<evidence type="ECO:0000313" key="7">
    <source>
        <dbReference type="EMBL" id="CAL4804135.1"/>
    </source>
</evidence>
<dbReference type="InterPro" id="IPR046341">
    <property type="entry name" value="SET_dom_sf"/>
</dbReference>
<feature type="region of interest" description="Disordered" evidence="2">
    <location>
        <begin position="1983"/>
        <end position="2002"/>
    </location>
</feature>
<dbReference type="Gene3D" id="1.10.287.70">
    <property type="match status" value="1"/>
</dbReference>
<dbReference type="InterPro" id="IPR001214">
    <property type="entry name" value="SET_dom"/>
</dbReference>
<evidence type="ECO:0000256" key="2">
    <source>
        <dbReference type="SAM" id="MobiDB-lite"/>
    </source>
</evidence>
<dbReference type="Gene3D" id="3.30.420.10">
    <property type="entry name" value="Ribonuclease H-like superfamily/Ribonuclease H"/>
    <property type="match status" value="1"/>
</dbReference>
<evidence type="ECO:0000259" key="5">
    <source>
        <dbReference type="PROSITE" id="PS50994"/>
    </source>
</evidence>
<feature type="region of interest" description="Disordered" evidence="2">
    <location>
        <begin position="2092"/>
        <end position="2118"/>
    </location>
</feature>
<dbReference type="PROSITE" id="PS50280">
    <property type="entry name" value="SET"/>
    <property type="match status" value="1"/>
</dbReference>
<proteinExistence type="predicted"/>
<organism evidence="6">
    <name type="scientific">Cladocopium goreaui</name>
    <dbReference type="NCBI Taxonomy" id="2562237"/>
    <lineage>
        <taxon>Eukaryota</taxon>
        <taxon>Sar</taxon>
        <taxon>Alveolata</taxon>
        <taxon>Dinophyceae</taxon>
        <taxon>Suessiales</taxon>
        <taxon>Symbiodiniaceae</taxon>
        <taxon>Cladocopium</taxon>
    </lineage>
</organism>
<dbReference type="Pfam" id="PF00067">
    <property type="entry name" value="p450"/>
    <property type="match status" value="1"/>
</dbReference>
<comment type="caution">
    <text evidence="6">The sequence shown here is derived from an EMBL/GenBank/DDBJ whole genome shotgun (WGS) entry which is preliminary data.</text>
</comment>
<feature type="compositionally biased region" description="Low complexity" evidence="2">
    <location>
        <begin position="3317"/>
        <end position="3332"/>
    </location>
</feature>
<gene>
    <name evidence="6" type="ORF">C1SCF055_LOCUS41522</name>
</gene>
<evidence type="ECO:0000259" key="4">
    <source>
        <dbReference type="PROSITE" id="PS50280"/>
    </source>
</evidence>
<feature type="compositionally biased region" description="Basic and acidic residues" evidence="2">
    <location>
        <begin position="3457"/>
        <end position="3486"/>
    </location>
</feature>
<name>A0A9P1DVH9_9DINO</name>
<feature type="region of interest" description="Disordered" evidence="2">
    <location>
        <begin position="563"/>
        <end position="610"/>
    </location>
</feature>
<dbReference type="SUPFAM" id="SSF82199">
    <property type="entry name" value="SET domain"/>
    <property type="match status" value="1"/>
</dbReference>
<dbReference type="PANTHER" id="PTHR24293:SF0">
    <property type="entry name" value="CYP46A1 PROTEIN-RELATED"/>
    <property type="match status" value="1"/>
</dbReference>
<feature type="compositionally biased region" description="Low complexity" evidence="2">
    <location>
        <begin position="3561"/>
        <end position="3575"/>
    </location>
</feature>
<dbReference type="Gene3D" id="3.90.1410.10">
    <property type="entry name" value="set domain protein methyltransferase, domain 1"/>
    <property type="match status" value="1"/>
</dbReference>
<feature type="compositionally biased region" description="Acidic residues" evidence="2">
    <location>
        <begin position="470"/>
        <end position="508"/>
    </location>
</feature>
<feature type="coiled-coil region" evidence="1">
    <location>
        <begin position="2636"/>
        <end position="2663"/>
    </location>
</feature>
<sequence length="4732" mass="527301">MPRQFGPKLRAQYAAASEYSLSLHDDCSGSAGEIDDPDASYTDWFQVDDDDNPGMTRWVCVECGKSSFAWNVIAENWTCMECHGDQFYDARRPARHHTQHGTWVYMPHDSQSPVKTPSSQKTGRRKARRRRRHPADPPDDLIGDGQEETAESEVATNDPVIDVTPAGSVRARGRPHRAEAVQPRVDDPIQAMTAALQQLANGQTNRSSTSSDSWISAMGPQRGVKFRGGAPPQPPAWSYSASDIRAYEKYERKVKVWELQVKHYMTDAEAALTLFTSLRGEAEQELEFVDVNTIYRKGGVDTILSQLKQAFQQKTVYVKRQYLHEYESIGRYPGESLRAFINRYRRAEASLRAINIDISLTYDDESRGSRLLDRARLTTEQQRLILVGTGQALSFDAIRAALMLQFPEHKPTPPVAGRESNNAPYQPKGFGKNHQGSTSTSSSSTSSIGGGKGKGSGKGPRRVYQTETIQEGDENEEQAEEGDNEVPADDQPEEQGDPECEDAEAEVQEEDAANLAEVLTVTARKLANVTQGRKYSGQPKKSIQEKKRTSMCAACGIKGHWAGDPECEMTPNQQTDSKTTSSSFTSSQKGKDKGQKGREDSSSSAKKVMTVHHSSGYDTTVEYMPPHEQPHPHFAMVCTLPHVCLSTSTSKTFGFMIIDTACQRSCCGKSWASLQAEHLESFRLKIHHEASSERFQFGAGPPMVSLEKIWMPSSIQGCCLILGVDVIDANIPFLGSFRLLKRLGAVIDLNQHVVHFNKLHVTTSLSRVDGHLAIRIDEFPHSPNRLRIWSMIADAGFHDPEVATVLTLEQAADDTAVNSQAIRPLPEPTHHGFQPCCEEAMETPQCQAAGFRQELGCSAIPGISSGSHGQEDIHELSPGEGQRPCQEPRHQSKREDSGPGTSTEPPKRLPTPGVQKAREPPRKLCDVPQMQSQMAVGRNRMEVAWLLLQIVAASAIFLDDGGRFHSSPSFTGGLSAPESTGQQGQTQAWFGNEATKDQIQATFYDILSGRPSAPRGGTPGCGSGHGSTQPIQLVGRRKRLTGDLKKNIKTLEAEVHVMQHMPFERNNKKNAVDVFELFAGTAKATRMAGQYGLNALEPIDKNDGKDLQDPVIQKMVEEAIDRFSPLLMLIGFPCTFWSVMNENCNYSWRMHELEALRELERPLLRWVADRIKQQALAGRFFALENSAKSRIWDEPPVIEPMDLPDAQLVTLDAGAFGATDKDGFPIIKTHKFLVNSPALAQLLHRRLNAQERQMCKPLEGINVTNSQVYPDELVRTILRFVKQEAKKLSPLRFEKPFEVCFAQPVDDEDAWRRILNEVTNTFANSSVRVLTLQPGQELYRKIEEMVPWEIVRVQIAKTPVTRRLPRDIPFTHRGAALLYSDEGMALEAEDLSNVAFPKQRFSKAVQSAVFFFGLAEDDSKKQALRTADDAEEQEGPHLPVPGLKTDVTFPGAPKTLPAAVKASVARLHLNTGHAHKKELIRLLSSYGSINSATLTAINHMVCGSCERTKPPAPPRPASIPQFMGQFGERVQVDIVYIRDLSGSNHPVLGMVDMATLLQQAVRLHSRASAHVADQFRRSWLMPYGYPLVCEVDADGAFEGDFRTALEDAGVHYVVIPPEAHWRIGTVERRNAVLRTAAERLIDENAVTNGEGIDWILISTVQALNSSTATKGRSPYQAVFGRLPRFPGDLMSDDRAMIVSDHQMLAEELRQQALRVISETRASQVIRRALLRKTKPNKEESQAILPGSLAAYWRWTKRAAGKKKGGYVLGRLLHHDPDGKSAWIQAGSSAVQVTYEQLRPTYGLEAWNPDMEDIRLLKNAEKNLTQGMWKDHRGPPPPEDEPMEPDLAVEAEDEEMGEAMAIEPGLLLGEPQPSFVPEPPVLPVPLHHPSMLQQPMAMNYSPVYNQSIRQDVQNFLPFEMDQRNVRPRLHEDLDVQPSPTSPLSDIQPPPLSAPPSSQHNLLPPSIPSPEHSQHLEVPALQAEPLPAPSDAIPSEPHEVIPPPPEVAAADVAIPIDSSSNGLGSSQPTVRVSENSSGPPSTAALMTNHFTFVVQQVPEEPYYTFERVEDGWDGNVKAISPLTSTAFRVAAAKVENEEMSSDSSDDEQSPTMERLSRQERKAMDREIPWRVILESPPETVELYVEANRKEFSSWLSWGCIAPLKPDKIKEIKATPSLRRRIIPSRNAYRDKNRGAGPTVRAKCRTVVLGCQDPDLATLARSSPTPSKTAEMILLQIAVSGMNQLVELTNKKWKLWSGDVSTAFLQGTPEPRSQPLFMRAPRDGIQKLANTFPDELYEVCGNLYGFASAPRTWWTNVLGTTKKHAFFQHRYDRCFLIKRDAEERLLVVMIIHVDDFLVAFREDYDVSELEQMFTWGSTTLLTEDNCIVFRGKEIRMKNMQGKITLHVTQQAFIDEMSTGKLGRGRLVSEELNVADWSEFRSVAGSLQWLGGQTRPDLCSAVSLANRGKETTLQNLKMLFEYIEIAKKTKDVGLCFHPVPFNKASMIVGYGDSSWANAPGGNSQMGSLVLFASPDCLEHKSYVSILDWKSARSPRVTRSTLASEANAMDETVDRATYINYFITALLYGTTATGKPHPESTVERRKLIADKVTNAGRKYSILWVEAVCDDEEVRYSPDFQQMTEEQAMQDLKQRIANYEEIYETVQAAERRDGVEGSIQGYRHLFGVSLQLPLRQPPDEVSPWDATAAAAVAAVAAIAVAVRTPRCRGDGVSTAVRPPAGPGIVELLSQLRNAFDTQETWVKEHGKIFETWTPLANVVCLSDPAASRYIAVKQGNNYRDPCAYGRDLQLSERIEDALGPGSSFPSFEAWRWRKQSLQGELSFQRLLRSPELLRALVDLGEEMCQTLDAAAATGSIVRMNQAFSRATAGAVFQLLFGRRLEFDSLKLEESTQEVMECLEGLLMPLHLPAQKDALLAKRSHAHSIIDAVVEPELEQLLEEVRSGQRAPDRAPALLEAMLLKEPRWQGVGLENLLAEVRNFVNAGYEIQAFSLSFTVGFLAEPRHRRWAETARHEAVSIMESGFESKSLLSKTESMQDIFNEALRLLPPTPTLTGVAYDDFEVALDGRNYLISKDTTLNFQVLAGQRSSDFGRCPLHFDPSRWQGLKSSKLMTYNFGAHSCPGRDMSSLEARVWLPMLLSRFRFELVDVENMEVDSTGLHLKPKDGLKLRVFRSWAQKMGGWLPLLRMEVMWDDMLQTLRRSGPRLAAHLVDSGRRLRELYTELLDAAESCTVVGGPPVAAGQSPGGREVGPNEATAKAPPAKPSVEGAPAASGEEANVKAEKSASGSGEPGGSEEQGRSVGSCSRPRASSARARRPAAAVEGGPQKSPEERWAQGEELLAVEYTPGLFGSGAWIRSCQASYFESACEFAGVVDKVVLQEREVELVINLTGTSNEELLRYASGIQPPVVRAHLCGPSCNQKRVNPDLVHLSRFRQLLADQEKTWEENLKDPDENKELRSRQEAWERDRRLKAREAEEDTDSRERGGKKKRAKTKEKKKERKAKNRKVGGKAMAKKKVADLYTGTGLDPDPKARRRIKRKAKKKLKKSKTSSSSSSQSSESSSSVEGDLGLLQDRNKVQLLAEVAPGVLTEESLQHMKTHVLQASGSTWAMDSDSLPPIVSQYMRSHIAPRASGGILREVVTIAHALDLLLQARPAEAADTLSQRLKSLELTISGQPWATSQKIEVVPQLEATMASRAEVQVAQKEARLDVQAKGPSASWDKGKTKGKDKDKGKEKGKGGKTRDEGKKSLGRVAGEKEGELAGDRGCRGIDYRGEEIMTAQPMRWENDQIYTKPPRVMVPPENWEEFCRYRKEEKLNFARPLMTQTRKKLSGQGKQLVYKLLSQVSIKGSDGSDRTSSLSKQGQQFAQRLANFVKTRAGCYWERSRKPEERGCLIRSEGVETAFLTCFLCHKSQLIGPLAEILKRRRSTNCAIGLFVDFKMRAKWRKDGLKCHVTRHYAKGNITPEDQVPPETSSQSSSWTSSIWLYGTFSLLGVLLSLATRLGGPDAAMKYQNLANWVSSHGGFVSAKLRYVDGTVKGAMLVAAQNIKSGEKILQIPRDLQISDASIRQRSDLPSHVDGIDDLSLGRSGVAAMAAWLSSQYGSFLQSPASVGIWQPWWDMFSPPFSMPFYRETREQLLLVGSFEFQEIRRSLFWYTRDFEKLTASCKTKCSKELQMMDMNTYQAVNQFILSHAAKGPGGKPHIIPIFEFLNHLPELTSDLNYEMDDNGDLVVSAKWEIPADEEITISYGRRSNPELLASFGFADPPFLEPFWSLRIFTQERKRSRSPGSAGSSTGVLRIMRVQRLLRVVGIFRLLRVDRLAPLRKRFELLLPVPSESLRVLFPILRSFFALILAIHLLASMWWIVGCVENGWVLVEGLKEAPFADQYMRSVEWAVSRLPASSLRNNVELATAAERWLAISATFIALVSSSLFVGVLTNVLADLTSRRKKMNQILESVRKYCGDSHMPFTYTMKVRRFVEREHHRQSMHGHMEFLQTLPEGMVSELFHEARSRTLRRSHPFLKEIGKGNRCMEIDLCMKAVNELYLLENDTLFDANQRSKGMYILAAGKFDYVPREAQAGVAARNVLNFLNFTSWGTHRGLRPSNSFMSDADEPQVMAMSLRADDYLSEQGLWIKGWRHCGRVGTCSEQSRALLLGKQAFHAVLREHSDVLATVVVYARFFVDTMNAMPAMSDLPLEMGQTGINRMFKFKLESPEFETVLP</sequence>
<dbReference type="InterPro" id="IPR001128">
    <property type="entry name" value="Cyt_P450"/>
</dbReference>
<feature type="region of interest" description="Disordered" evidence="2">
    <location>
        <begin position="103"/>
        <end position="181"/>
    </location>
</feature>
<feature type="domain" description="SET" evidence="4">
    <location>
        <begin position="4039"/>
        <end position="4261"/>
    </location>
</feature>
<feature type="compositionally biased region" description="Basic residues" evidence="2">
    <location>
        <begin position="122"/>
        <end position="133"/>
    </location>
</feature>
<dbReference type="Pfam" id="PF01591">
    <property type="entry name" value="6PF2K"/>
    <property type="match status" value="1"/>
</dbReference>
<dbReference type="GO" id="GO:0003676">
    <property type="term" value="F:nucleic acid binding"/>
    <property type="evidence" value="ECO:0007669"/>
    <property type="project" value="InterPro"/>
</dbReference>
<feature type="region of interest" description="Disordered" evidence="2">
    <location>
        <begin position="3245"/>
        <end position="3344"/>
    </location>
</feature>
<dbReference type="InterPro" id="IPR018490">
    <property type="entry name" value="cNMP-bd_dom_sf"/>
</dbReference>